<evidence type="ECO:0000256" key="1">
    <source>
        <dbReference type="ARBA" id="ARBA00022649"/>
    </source>
</evidence>
<dbReference type="Gene3D" id="3.30.2310.20">
    <property type="entry name" value="RelE-like"/>
    <property type="match status" value="1"/>
</dbReference>
<dbReference type="InterPro" id="IPR007712">
    <property type="entry name" value="RelE/ParE_toxin"/>
</dbReference>
<gene>
    <name evidence="2" type="ORF">BROSI_A0610</name>
</gene>
<evidence type="ECO:0000313" key="3">
    <source>
        <dbReference type="Proteomes" id="UP000032309"/>
    </source>
</evidence>
<comment type="caution">
    <text evidence="2">The sequence shown here is derived from an EMBL/GenBank/DDBJ whole genome shotgun (WGS) entry which is preliminary data.</text>
</comment>
<keyword evidence="1" id="KW-1277">Toxin-antitoxin system</keyword>
<dbReference type="RefSeq" id="WP_052562234.1">
    <property type="nucleotide sequence ID" value="NZ_BAFN01000001.1"/>
</dbReference>
<sequence>MRVIFDELAKKEFDDGKEYYEIEVTGLGKRFEQEVKRAINIIKKMPEIGSQESENIRRHILHKFPYKVLYSIEKDHIYVIAIAHLHREPMYWINRIRT</sequence>
<dbReference type="Proteomes" id="UP000032309">
    <property type="component" value="Unassembled WGS sequence"/>
</dbReference>
<dbReference type="EMBL" id="BAFN01000001">
    <property type="protein sequence ID" value="GAN32100.1"/>
    <property type="molecule type" value="Genomic_DNA"/>
</dbReference>
<evidence type="ECO:0008006" key="4">
    <source>
        <dbReference type="Google" id="ProtNLM"/>
    </source>
</evidence>
<dbReference type="Pfam" id="PF05016">
    <property type="entry name" value="ParE_toxin"/>
    <property type="match status" value="1"/>
</dbReference>
<dbReference type="InterPro" id="IPR035093">
    <property type="entry name" value="RelE/ParE_toxin_dom_sf"/>
</dbReference>
<protein>
    <recommendedName>
        <fullName evidence="4">Plasmid stabilization system protein</fullName>
    </recommendedName>
</protein>
<reference evidence="3" key="1">
    <citation type="journal article" date="2015" name="Genome Announc.">
        <title>Draft Genome Sequence of an Anaerobic Ammonium-Oxidizing Bacterium, "Candidatus Brocadia sinica".</title>
        <authorList>
            <person name="Oshiki M."/>
            <person name="Shinyako-Hata K."/>
            <person name="Satoh H."/>
            <person name="Okabe S."/>
        </authorList>
    </citation>
    <scope>NUCLEOTIDE SEQUENCE [LARGE SCALE GENOMIC DNA]</scope>
    <source>
        <strain evidence="3">JPN1</strain>
    </source>
</reference>
<accession>A0ABQ0JTQ2</accession>
<evidence type="ECO:0000313" key="2">
    <source>
        <dbReference type="EMBL" id="GAN32100.1"/>
    </source>
</evidence>
<name>A0ABQ0JTQ2_9BACT</name>
<proteinExistence type="predicted"/>
<organism evidence="2 3">
    <name type="scientific">Candidatus Brocadia sinica JPN1</name>
    <dbReference type="NCBI Taxonomy" id="1197129"/>
    <lineage>
        <taxon>Bacteria</taxon>
        <taxon>Pseudomonadati</taxon>
        <taxon>Planctomycetota</taxon>
        <taxon>Candidatus Brocadiia</taxon>
        <taxon>Candidatus Brocadiales</taxon>
        <taxon>Candidatus Brocadiaceae</taxon>
        <taxon>Candidatus Brocadia</taxon>
    </lineage>
</organism>
<keyword evidence="3" id="KW-1185">Reference proteome</keyword>